<dbReference type="EMBL" id="BAET01000028">
    <property type="protein sequence ID" value="GAB56373.1"/>
    <property type="molecule type" value="Genomic_DNA"/>
</dbReference>
<dbReference type="CDD" id="cd06261">
    <property type="entry name" value="TM_PBP2"/>
    <property type="match status" value="1"/>
</dbReference>
<gene>
    <name evidence="7" type="primary">pstC</name>
    <name evidence="7" type="ORF">GPUN_2258</name>
</gene>
<comment type="similarity">
    <text evidence="5">Belongs to the binding-protein-dependent transport system permease family.</text>
</comment>
<dbReference type="InterPro" id="IPR000515">
    <property type="entry name" value="MetI-like"/>
</dbReference>
<evidence type="ECO:0000259" key="6">
    <source>
        <dbReference type="PROSITE" id="PS50928"/>
    </source>
</evidence>
<dbReference type="SUPFAM" id="SSF161098">
    <property type="entry name" value="MetI-like"/>
    <property type="match status" value="1"/>
</dbReference>
<comment type="subcellular location">
    <subcellularLocation>
        <location evidence="1 5">Cell membrane</location>
        <topology evidence="1 5">Multi-pass membrane protein</topology>
    </subcellularLocation>
</comment>
<feature type="transmembrane region" description="Helical" evidence="5">
    <location>
        <begin position="751"/>
        <end position="776"/>
    </location>
</feature>
<keyword evidence="3 5" id="KW-1133">Transmembrane helix</keyword>
<evidence type="ECO:0000256" key="4">
    <source>
        <dbReference type="ARBA" id="ARBA00023136"/>
    </source>
</evidence>
<evidence type="ECO:0000256" key="3">
    <source>
        <dbReference type="ARBA" id="ARBA00022989"/>
    </source>
</evidence>
<name>H5TDJ6_9ALTE</name>
<dbReference type="GO" id="GO:0055085">
    <property type="term" value="P:transmembrane transport"/>
    <property type="evidence" value="ECO:0007669"/>
    <property type="project" value="InterPro"/>
</dbReference>
<evidence type="ECO:0000256" key="1">
    <source>
        <dbReference type="ARBA" id="ARBA00004651"/>
    </source>
</evidence>
<evidence type="ECO:0000256" key="2">
    <source>
        <dbReference type="ARBA" id="ARBA00022692"/>
    </source>
</evidence>
<feature type="transmembrane region" description="Helical" evidence="5">
    <location>
        <begin position="553"/>
        <end position="578"/>
    </location>
</feature>
<evidence type="ECO:0000313" key="8">
    <source>
        <dbReference type="Proteomes" id="UP000053586"/>
    </source>
</evidence>
<dbReference type="PANTHER" id="PTHR42727">
    <property type="entry name" value="PHOSPHATE TRANSPORT SYSTEM PERMEASE PROTEIN"/>
    <property type="match status" value="1"/>
</dbReference>
<feature type="transmembrane region" description="Helical" evidence="5">
    <location>
        <begin position="683"/>
        <end position="707"/>
    </location>
</feature>
<keyword evidence="8" id="KW-1185">Reference proteome</keyword>
<dbReference type="Gene3D" id="1.10.3720.10">
    <property type="entry name" value="MetI-like"/>
    <property type="match status" value="2"/>
</dbReference>
<protein>
    <submittedName>
        <fullName evidence="7">Phosphate transport system permease protein</fullName>
    </submittedName>
</protein>
<dbReference type="STRING" id="56804.BAE46_05140"/>
<organism evidence="7 8">
    <name type="scientific">Glaciecola punicea ACAM 611</name>
    <dbReference type="NCBI Taxonomy" id="1121923"/>
    <lineage>
        <taxon>Bacteria</taxon>
        <taxon>Pseudomonadati</taxon>
        <taxon>Pseudomonadota</taxon>
        <taxon>Gammaproteobacteria</taxon>
        <taxon>Alteromonadales</taxon>
        <taxon>Alteromonadaceae</taxon>
        <taxon>Glaciecola</taxon>
    </lineage>
</organism>
<feature type="transmembrane region" description="Helical" evidence="5">
    <location>
        <begin position="527"/>
        <end position="547"/>
    </location>
</feature>
<dbReference type="Pfam" id="PF00528">
    <property type="entry name" value="BPD_transp_1"/>
    <property type="match status" value="1"/>
</dbReference>
<proteinExistence type="inferred from homology"/>
<reference evidence="7 8" key="1">
    <citation type="journal article" date="2012" name="J. Bacteriol.">
        <title>Genome sequence of proteorhodopsin-containing sea ice bacterium Glaciecola punicea ACAM 611T.</title>
        <authorList>
            <person name="Qin Q.-L."/>
            <person name="Xie B.-B."/>
            <person name="Shu Y.-L."/>
            <person name="Rong J.-C."/>
            <person name="Zhao D.-L."/>
            <person name="Zhang X.-Y."/>
            <person name="Chen X.-L."/>
            <person name="Zhou B.-C."/>
            <person name="Zhanga Y.-Z."/>
        </authorList>
    </citation>
    <scope>NUCLEOTIDE SEQUENCE [LARGE SCALE GENOMIC DNA]</scope>
    <source>
        <strain evidence="7 8">ACAM 611</strain>
    </source>
</reference>
<keyword evidence="5" id="KW-0813">Transport</keyword>
<feature type="transmembrane region" description="Helical" evidence="5">
    <location>
        <begin position="494"/>
        <end position="515"/>
    </location>
</feature>
<sequence>MKSKTTLFEKRRFRRDYFFKLVVTAFGLLVLAIFATLLLHILTNALPLLQSPKSERIHNTLSSFASNSIGLTQLQGEWVNLSVKDCALYLSASVSLAHDGSASVNPANRAIKKFAPNCTKHIIALAGDQNQHVVVLTSDNVLEIYYLENKDSFFLTSSIALPDEFSQTNSSTWNISLSGEELFIQRPVRTQSRVNNILTLRHSFSSLEAPTIRLYEGAMRLLPIVPFEQVLVATHNELRMYDSQLNIIQTLVLDEAGNFTDVSNSVINNTINNTINSTVNSAMTDKAKAYENGRSTHNEANINALSLSPSSLDIFVRSVEPNIDHSNDNKQASNNDKNTNSRVSLNKFTLVNNSGDFLLRKTLALPMPIEMGLGTLHTAFDLQHNAGFFVDEHGHLILMNIVTGDIKLQKTLKGPISRINYAQGQLQLSLDDRFELYQISQLQGMTSMQILFGKNDYAGYASKEYLWQTSVSNASQSPKYSVIPLIMGSVKASVLALIVALPLALGAAIYTAYFAPPHIRNAIKPSIEMLEAIPSVIIGFIAAVWLAPFAERYLISIFSVLILLPFVVLIIAAIHGFLHSRIAHKKLDNWQLPLNASLLLLGVVFIFALSLLITDYSHSKGYDSLVLVASNLTLSKTAIVVSLALGVAIAPTIYTLIDDALFEVPEGVKQASFALGATKVQTLVRVVLVVAFPSIVSAIMLGFGRAFGETMIVLMVTGNTPIAKWDLLSGLRTLTSNLAIELQEAPVDSTVYHILFLTAAILFAFTFVVNTIAALLKRRMHNNDQ</sequence>
<evidence type="ECO:0000313" key="7">
    <source>
        <dbReference type="EMBL" id="GAB56373.1"/>
    </source>
</evidence>
<accession>H5TDJ6</accession>
<feature type="transmembrane region" description="Helical" evidence="5">
    <location>
        <begin position="598"/>
        <end position="618"/>
    </location>
</feature>
<feature type="transmembrane region" description="Helical" evidence="5">
    <location>
        <begin position="21"/>
        <end position="42"/>
    </location>
</feature>
<dbReference type="Proteomes" id="UP000053586">
    <property type="component" value="Unassembled WGS sequence"/>
</dbReference>
<dbReference type="PANTHER" id="PTHR42727:SF1">
    <property type="entry name" value="PHOSPHATE TRANSPORT SYSTEM PERMEASE"/>
    <property type="match status" value="1"/>
</dbReference>
<dbReference type="InterPro" id="IPR035906">
    <property type="entry name" value="MetI-like_sf"/>
</dbReference>
<keyword evidence="2 5" id="KW-0812">Transmembrane</keyword>
<dbReference type="AlphaFoldDB" id="H5TDJ6"/>
<dbReference type="eggNOG" id="COG4590">
    <property type="taxonomic scope" value="Bacteria"/>
</dbReference>
<dbReference type="PROSITE" id="PS50928">
    <property type="entry name" value="ABC_TM1"/>
    <property type="match status" value="1"/>
</dbReference>
<feature type="domain" description="ABC transmembrane type-1" evidence="6">
    <location>
        <begin position="486"/>
        <end position="773"/>
    </location>
</feature>
<dbReference type="GO" id="GO:0005886">
    <property type="term" value="C:plasma membrane"/>
    <property type="evidence" value="ECO:0007669"/>
    <property type="project" value="UniProtKB-SubCell"/>
</dbReference>
<reference evidence="7 8" key="2">
    <citation type="journal article" date="2017" name="Antonie Van Leeuwenhoek">
        <title>Rhizobium rhizosphaerae sp. nov., a novel species isolated from rice rhizosphere.</title>
        <authorList>
            <person name="Zhao J.J."/>
            <person name="Zhang J."/>
            <person name="Zhang R.J."/>
            <person name="Zhang C.W."/>
            <person name="Yin H.Q."/>
            <person name="Zhang X.X."/>
        </authorList>
    </citation>
    <scope>NUCLEOTIDE SEQUENCE [LARGE SCALE GENOMIC DNA]</scope>
    <source>
        <strain evidence="7 8">ACAM 611</strain>
    </source>
</reference>
<evidence type="ECO:0000256" key="5">
    <source>
        <dbReference type="RuleBase" id="RU363032"/>
    </source>
</evidence>
<keyword evidence="4 5" id="KW-0472">Membrane</keyword>
<comment type="caution">
    <text evidence="7">The sequence shown here is derived from an EMBL/GenBank/DDBJ whole genome shotgun (WGS) entry which is preliminary data.</text>
</comment>
<dbReference type="RefSeq" id="WP_006006457.1">
    <property type="nucleotide sequence ID" value="NZ_BAET01000028.1"/>
</dbReference>
<dbReference type="OrthoDB" id="9785113at2"/>